<organism evidence="2 3">
    <name type="scientific">Neobacillus niacini</name>
    <dbReference type="NCBI Taxonomy" id="86668"/>
    <lineage>
        <taxon>Bacteria</taxon>
        <taxon>Bacillati</taxon>
        <taxon>Bacillota</taxon>
        <taxon>Bacilli</taxon>
        <taxon>Bacillales</taxon>
        <taxon>Bacillaceae</taxon>
        <taxon>Neobacillus</taxon>
    </lineage>
</organism>
<feature type="transmembrane region" description="Helical" evidence="1">
    <location>
        <begin position="167"/>
        <end position="186"/>
    </location>
</feature>
<keyword evidence="1" id="KW-0812">Transmembrane</keyword>
<keyword evidence="1" id="KW-0472">Membrane</keyword>
<accession>A0A852TJE3</accession>
<feature type="transmembrane region" description="Helical" evidence="1">
    <location>
        <begin position="69"/>
        <end position="89"/>
    </location>
</feature>
<reference evidence="3" key="2">
    <citation type="submission" date="2020-08" db="EMBL/GenBank/DDBJ databases">
        <title>The Agave Microbiome: Exploring the role of microbial communities in plant adaptations to desert environments.</title>
        <authorList>
            <person name="Partida-Martinez L.P."/>
        </authorList>
    </citation>
    <scope>NUCLEOTIDE SEQUENCE [LARGE SCALE GENOMIC DNA]</scope>
    <source>
        <strain evidence="3">AT2.8</strain>
    </source>
</reference>
<comment type="caution">
    <text evidence="2">The sequence shown here is derived from an EMBL/GenBank/DDBJ whole genome shotgun (WGS) entry which is preliminary data.</text>
</comment>
<dbReference type="Pfam" id="PF04854">
    <property type="entry name" value="DUF624"/>
    <property type="match status" value="1"/>
</dbReference>
<reference evidence="3" key="1">
    <citation type="submission" date="2020-07" db="EMBL/GenBank/DDBJ databases">
        <authorList>
            <person name="Partida-Martinez L."/>
            <person name="Huntemann M."/>
            <person name="Clum A."/>
            <person name="Wang J."/>
            <person name="Palaniappan K."/>
            <person name="Ritter S."/>
            <person name="Chen I.-M."/>
            <person name="Stamatis D."/>
            <person name="Reddy T."/>
            <person name="O'Malley R."/>
            <person name="Daum C."/>
            <person name="Shapiro N."/>
            <person name="Ivanova N."/>
            <person name="Kyrpides N."/>
            <person name="Woyke T."/>
        </authorList>
    </citation>
    <scope>NUCLEOTIDE SEQUENCE [LARGE SCALE GENOMIC DNA]</scope>
    <source>
        <strain evidence="3">AT2.8</strain>
    </source>
</reference>
<sequence length="197" mass="23554">MKQLFKILEFVTAFFQLNLLWLLFCLPVITIFPATVAMYCVIRQWVLHKDYSVFRNFFQYFKENFKQSFVLGIIWIVFAGLFFLNFMLLKNFASFQYVLLTVLTLIGIVMLFITIFIFPTIANYNVNWTTAIKNSLFFSIRYILVTLSLIVLLILTILILFTWKITFMFIFCVYAYCNYHLCNIVFNRIQQLQTTQQ</sequence>
<name>A0A852TJE3_9BACI</name>
<gene>
    <name evidence="2" type="ORF">F4694_005967</name>
</gene>
<evidence type="ECO:0000256" key="1">
    <source>
        <dbReference type="SAM" id="Phobius"/>
    </source>
</evidence>
<dbReference type="Proteomes" id="UP000548423">
    <property type="component" value="Unassembled WGS sequence"/>
</dbReference>
<proteinExistence type="predicted"/>
<feature type="transmembrane region" description="Helical" evidence="1">
    <location>
        <begin position="20"/>
        <end position="42"/>
    </location>
</feature>
<protein>
    <submittedName>
        <fullName evidence="2">Membrane protein YesL</fullName>
    </submittedName>
</protein>
<feature type="transmembrane region" description="Helical" evidence="1">
    <location>
        <begin position="95"/>
        <end position="121"/>
    </location>
</feature>
<dbReference type="EMBL" id="JACCBX010000018">
    <property type="protein sequence ID" value="NYE09110.1"/>
    <property type="molecule type" value="Genomic_DNA"/>
</dbReference>
<dbReference type="InterPro" id="IPR006938">
    <property type="entry name" value="DUF624"/>
</dbReference>
<dbReference type="AlphaFoldDB" id="A0A852TJE3"/>
<evidence type="ECO:0000313" key="3">
    <source>
        <dbReference type="Proteomes" id="UP000548423"/>
    </source>
</evidence>
<evidence type="ECO:0000313" key="2">
    <source>
        <dbReference type="EMBL" id="NYE09110.1"/>
    </source>
</evidence>
<feature type="transmembrane region" description="Helical" evidence="1">
    <location>
        <begin position="142"/>
        <end position="161"/>
    </location>
</feature>
<keyword evidence="1" id="KW-1133">Transmembrane helix</keyword>